<feature type="transmembrane region" description="Helical" evidence="1">
    <location>
        <begin position="110"/>
        <end position="134"/>
    </location>
</feature>
<feature type="transmembrane region" description="Helical" evidence="1">
    <location>
        <begin position="36"/>
        <end position="63"/>
    </location>
</feature>
<evidence type="ECO:0000313" key="2">
    <source>
        <dbReference type="EMBL" id="PWC07583.1"/>
    </source>
</evidence>
<keyword evidence="1" id="KW-0812">Transmembrane</keyword>
<organism evidence="2 3">
    <name type="scientific">Mycetocola zhujimingii</name>
    <dbReference type="NCBI Taxonomy" id="2079792"/>
    <lineage>
        <taxon>Bacteria</taxon>
        <taxon>Bacillati</taxon>
        <taxon>Actinomycetota</taxon>
        <taxon>Actinomycetes</taxon>
        <taxon>Micrococcales</taxon>
        <taxon>Microbacteriaceae</taxon>
        <taxon>Mycetocola</taxon>
    </lineage>
</organism>
<dbReference type="EMBL" id="QEFB01000004">
    <property type="protein sequence ID" value="PWC07583.1"/>
    <property type="molecule type" value="Genomic_DNA"/>
</dbReference>
<feature type="transmembrane region" description="Helical" evidence="1">
    <location>
        <begin position="168"/>
        <end position="184"/>
    </location>
</feature>
<comment type="caution">
    <text evidence="2">The sequence shown here is derived from an EMBL/GenBank/DDBJ whole genome shotgun (WGS) entry which is preliminary data.</text>
</comment>
<evidence type="ECO:0000313" key="3">
    <source>
        <dbReference type="Proteomes" id="UP000244962"/>
    </source>
</evidence>
<feature type="transmembrane region" description="Helical" evidence="1">
    <location>
        <begin position="146"/>
        <end position="162"/>
    </location>
</feature>
<dbReference type="AlphaFoldDB" id="A0A2U1TFM6"/>
<feature type="transmembrane region" description="Helical" evidence="1">
    <location>
        <begin position="84"/>
        <end position="104"/>
    </location>
</feature>
<feature type="transmembrane region" description="Helical" evidence="1">
    <location>
        <begin position="323"/>
        <end position="344"/>
    </location>
</feature>
<name>A0A2U1TFM6_9MICO</name>
<evidence type="ECO:0000256" key="1">
    <source>
        <dbReference type="SAM" id="Phobius"/>
    </source>
</evidence>
<gene>
    <name evidence="2" type="ORF">DF223_05995</name>
</gene>
<accession>A0A2U1TFM6</accession>
<feature type="transmembrane region" description="Helical" evidence="1">
    <location>
        <begin position="285"/>
        <end position="311"/>
    </location>
</feature>
<feature type="transmembrane region" description="Helical" evidence="1">
    <location>
        <begin position="9"/>
        <end position="30"/>
    </location>
</feature>
<feature type="transmembrane region" description="Helical" evidence="1">
    <location>
        <begin position="225"/>
        <end position="247"/>
    </location>
</feature>
<keyword evidence="3" id="KW-1185">Reference proteome</keyword>
<feature type="transmembrane region" description="Helical" evidence="1">
    <location>
        <begin position="351"/>
        <end position="370"/>
    </location>
</feature>
<reference evidence="3" key="1">
    <citation type="submission" date="2018-04" db="EMBL/GenBank/DDBJ databases">
        <authorList>
            <person name="Liu S."/>
            <person name="Wang Z."/>
            <person name="Li J."/>
        </authorList>
    </citation>
    <scope>NUCLEOTIDE SEQUENCE [LARGE SCALE GENOMIC DNA]</scope>
    <source>
        <strain evidence="3">622</strain>
    </source>
</reference>
<keyword evidence="1" id="KW-0472">Membrane</keyword>
<feature type="transmembrane region" description="Helical" evidence="1">
    <location>
        <begin position="376"/>
        <end position="399"/>
    </location>
</feature>
<evidence type="ECO:0008006" key="4">
    <source>
        <dbReference type="Google" id="ProtNLM"/>
    </source>
</evidence>
<keyword evidence="1" id="KW-1133">Transmembrane helix</keyword>
<dbReference type="Proteomes" id="UP000244962">
    <property type="component" value="Unassembled WGS sequence"/>
</dbReference>
<protein>
    <recommendedName>
        <fullName evidence="4">Polysaccharide biosynthesis protein C-terminal domain-containing protein</fullName>
    </recommendedName>
</protein>
<proteinExistence type="predicted"/>
<sequence>MKHVPWKRLFGFAVSPALSALAPLLILPVISRELGVAAWSAIAIGQSVGLASAVIVAWGWNIIGPTAVASMNPTARNVYYVHSFRVRFVILAGVSVIGSLIVFLTVHHDFLFAALAMAFALALSGLSATWYFVGSGEPLKLLTYEAIPKFIAALVAIPLVIIFHRAEIYPVVLGVFVGLGVFAADRHVRKSRTRVAHNGRDLVQAFMLNGPIASSQLLATTYTSLSVTLVSVGAMGNVVLIASFAAGFRLLNLFQAGLAAIMTGFQGWVAESWNTDVRRHVNTAIAATLSGSFMVAVALGCFLGPTATWLFGDDIVFDSRSSILLAVAFFSYSLTACSALFLLVPSGNTNIIAVATGCASVVAIIAIVWFSSMWGLAGGCAAILLSELVVLAVEAPVIIRVFRTVQASSHGFSRSAGF</sequence>
<feature type="transmembrane region" description="Helical" evidence="1">
    <location>
        <begin position="253"/>
        <end position="273"/>
    </location>
</feature>